<dbReference type="RefSeq" id="XP_046052574.1">
    <property type="nucleotide sequence ID" value="XM_046191998.1"/>
</dbReference>
<evidence type="ECO:0000313" key="1">
    <source>
        <dbReference type="EMBL" id="KAH7260697.1"/>
    </source>
</evidence>
<sequence>MFSRTNRSRRCDTAGIHGQYTNVVVYADYNSIMAYHNRRPSPPGNSILRETTILLIEVTGDGGTAKGFWLIAGVESGLDDPKNVGTTPEPFMGLKIKTSMENSRHQALDIISIAA</sequence>
<proteinExistence type="predicted"/>
<name>A0A9P9KFE5_FUSRE</name>
<dbReference type="AlphaFoldDB" id="A0A9P9KFE5"/>
<keyword evidence="2" id="KW-1185">Reference proteome</keyword>
<dbReference type="OrthoDB" id="100006at2759"/>
<dbReference type="EMBL" id="JAGMUX010000004">
    <property type="protein sequence ID" value="KAH7260697.1"/>
    <property type="molecule type" value="Genomic_DNA"/>
</dbReference>
<evidence type="ECO:0000313" key="2">
    <source>
        <dbReference type="Proteomes" id="UP000720189"/>
    </source>
</evidence>
<gene>
    <name evidence="1" type="ORF">BKA55DRAFT_559613</name>
</gene>
<comment type="caution">
    <text evidence="1">The sequence shown here is derived from an EMBL/GenBank/DDBJ whole genome shotgun (WGS) entry which is preliminary data.</text>
</comment>
<reference evidence="1" key="1">
    <citation type="journal article" date="2021" name="Nat. Commun.">
        <title>Genetic determinants of endophytism in the Arabidopsis root mycobiome.</title>
        <authorList>
            <person name="Mesny F."/>
            <person name="Miyauchi S."/>
            <person name="Thiergart T."/>
            <person name="Pickel B."/>
            <person name="Atanasova L."/>
            <person name="Karlsson M."/>
            <person name="Huettel B."/>
            <person name="Barry K.W."/>
            <person name="Haridas S."/>
            <person name="Chen C."/>
            <person name="Bauer D."/>
            <person name="Andreopoulos W."/>
            <person name="Pangilinan J."/>
            <person name="LaButti K."/>
            <person name="Riley R."/>
            <person name="Lipzen A."/>
            <person name="Clum A."/>
            <person name="Drula E."/>
            <person name="Henrissat B."/>
            <person name="Kohler A."/>
            <person name="Grigoriev I.V."/>
            <person name="Martin F.M."/>
            <person name="Hacquard S."/>
        </authorList>
    </citation>
    <scope>NUCLEOTIDE SEQUENCE</scope>
    <source>
        <strain evidence="1">MPI-CAGE-AT-0023</strain>
    </source>
</reference>
<dbReference type="GeneID" id="70221952"/>
<accession>A0A9P9KFE5</accession>
<dbReference type="Proteomes" id="UP000720189">
    <property type="component" value="Unassembled WGS sequence"/>
</dbReference>
<organism evidence="1 2">
    <name type="scientific">Fusarium redolens</name>
    <dbReference type="NCBI Taxonomy" id="48865"/>
    <lineage>
        <taxon>Eukaryota</taxon>
        <taxon>Fungi</taxon>
        <taxon>Dikarya</taxon>
        <taxon>Ascomycota</taxon>
        <taxon>Pezizomycotina</taxon>
        <taxon>Sordariomycetes</taxon>
        <taxon>Hypocreomycetidae</taxon>
        <taxon>Hypocreales</taxon>
        <taxon>Nectriaceae</taxon>
        <taxon>Fusarium</taxon>
        <taxon>Fusarium redolens species complex</taxon>
    </lineage>
</organism>
<protein>
    <submittedName>
        <fullName evidence="1">Uncharacterized protein</fullName>
    </submittedName>
</protein>